<organism evidence="7 8">
    <name type="scientific">Methanotorris formicicus Mc-S-70</name>
    <dbReference type="NCBI Taxonomy" id="647171"/>
    <lineage>
        <taxon>Archaea</taxon>
        <taxon>Methanobacteriati</taxon>
        <taxon>Methanobacteriota</taxon>
        <taxon>Methanomada group</taxon>
        <taxon>Methanococci</taxon>
        <taxon>Methanococcales</taxon>
        <taxon>Methanocaldococcaceae</taxon>
        <taxon>Methanotorris</taxon>
    </lineage>
</organism>
<dbReference type="GO" id="GO:0005886">
    <property type="term" value="C:plasma membrane"/>
    <property type="evidence" value="ECO:0007669"/>
    <property type="project" value="UniProtKB-SubCell"/>
</dbReference>
<dbReference type="PATRIC" id="fig|647171.4.peg.518"/>
<proteinExistence type="predicted"/>
<evidence type="ECO:0000256" key="5">
    <source>
        <dbReference type="ARBA" id="ARBA00023136"/>
    </source>
</evidence>
<feature type="transmembrane region" description="Helical" evidence="6">
    <location>
        <begin position="213"/>
        <end position="233"/>
    </location>
</feature>
<dbReference type="STRING" id="647171.MetfoDRAFT_0525"/>
<dbReference type="PANTHER" id="PTHR42682:SF3">
    <property type="entry name" value="FORMATE HYDROGENLYASE SUBUNIT 3-RELATED"/>
    <property type="match status" value="1"/>
</dbReference>
<evidence type="ECO:0000313" key="8">
    <source>
        <dbReference type="Proteomes" id="UP000003706"/>
    </source>
</evidence>
<accession>H1KXK2</accession>
<feature type="transmembrane region" description="Helical" evidence="6">
    <location>
        <begin position="93"/>
        <end position="114"/>
    </location>
</feature>
<dbReference type="AlphaFoldDB" id="H1KXK2"/>
<name>H1KXK2_9EURY</name>
<feature type="transmembrane region" description="Helical" evidence="6">
    <location>
        <begin position="6"/>
        <end position="32"/>
    </location>
</feature>
<gene>
    <name evidence="7" type="ORF">MetfoDRAFT_0525</name>
</gene>
<dbReference type="EMBL" id="AGJL01000010">
    <property type="protein sequence ID" value="EHP88075.1"/>
    <property type="molecule type" value="Genomic_DNA"/>
</dbReference>
<evidence type="ECO:0000256" key="1">
    <source>
        <dbReference type="ARBA" id="ARBA00004651"/>
    </source>
</evidence>
<reference evidence="7 8" key="1">
    <citation type="submission" date="2011-09" db="EMBL/GenBank/DDBJ databases">
        <title>The draft genome of Methanotorris formicicus Mc-S-70.</title>
        <authorList>
            <consortium name="US DOE Joint Genome Institute (JGI-PGF)"/>
            <person name="Lucas S."/>
            <person name="Han J."/>
            <person name="Lapidus A."/>
            <person name="Cheng J.-F."/>
            <person name="Goodwin L."/>
            <person name="Pitluck S."/>
            <person name="Peters L."/>
            <person name="Land M.L."/>
            <person name="Hauser L."/>
            <person name="Sieprawska-Lupa M."/>
            <person name="Takai K."/>
            <person name="Miyazaki J."/>
            <person name="Whitman W."/>
            <person name="Woyke T.J."/>
        </authorList>
    </citation>
    <scope>NUCLEOTIDE SEQUENCE [LARGE SCALE GENOMIC DNA]</scope>
    <source>
        <strain evidence="7 8">Mc-S-70</strain>
    </source>
</reference>
<dbReference type="InterPro" id="IPR052175">
    <property type="entry name" value="ComplexI-like_HydComp"/>
</dbReference>
<evidence type="ECO:0000313" key="7">
    <source>
        <dbReference type="EMBL" id="EHP88075.1"/>
    </source>
</evidence>
<sequence length="236" mass="26024">MASTFGIIALALIGGLATACFTKVLGISFLGTPKTKASANAKESPHVMSIPQIILALICIIIGIFPILFVNSITKIAYSSNLAGIDVCPQLSVFPNLTAIYLILIALVLILVTLRTLTYKNKTVDGCTWDCGYSNPTAKMQYTASSYASPIVEFFKPFVIINSHEKQIKRIFPHEASYHSHSKDLAEAVFELLLVKPISTGLSVLRYIKDGNFNYYMGYVIILISLLLSYVYLVRW</sequence>
<evidence type="ECO:0000256" key="2">
    <source>
        <dbReference type="ARBA" id="ARBA00022475"/>
    </source>
</evidence>
<dbReference type="Proteomes" id="UP000003706">
    <property type="component" value="Unassembled WGS sequence"/>
</dbReference>
<feature type="transmembrane region" description="Helical" evidence="6">
    <location>
        <begin position="53"/>
        <end position="73"/>
    </location>
</feature>
<keyword evidence="3 6" id="KW-0812">Transmembrane</keyword>
<keyword evidence="8" id="KW-1185">Reference proteome</keyword>
<comment type="subcellular location">
    <subcellularLocation>
        <location evidence="1">Cell membrane</location>
        <topology evidence="1">Multi-pass membrane protein</topology>
    </subcellularLocation>
</comment>
<protein>
    <submittedName>
        <fullName evidence="7">NADH dehydrogenase (Quinone)</fullName>
    </submittedName>
</protein>
<keyword evidence="5 6" id="KW-0472">Membrane</keyword>
<evidence type="ECO:0000256" key="4">
    <source>
        <dbReference type="ARBA" id="ARBA00022989"/>
    </source>
</evidence>
<dbReference type="PANTHER" id="PTHR42682">
    <property type="entry name" value="HYDROGENASE-4 COMPONENT F"/>
    <property type="match status" value="1"/>
</dbReference>
<evidence type="ECO:0000256" key="3">
    <source>
        <dbReference type="ARBA" id="ARBA00022692"/>
    </source>
</evidence>
<keyword evidence="4 6" id="KW-1133">Transmembrane helix</keyword>
<dbReference type="RefSeq" id="WP_007043969.1">
    <property type="nucleotide sequence ID" value="NZ_AGJL01000010.1"/>
</dbReference>
<keyword evidence="2" id="KW-1003">Cell membrane</keyword>
<evidence type="ECO:0000256" key="6">
    <source>
        <dbReference type="SAM" id="Phobius"/>
    </source>
</evidence>
<comment type="caution">
    <text evidence="7">The sequence shown here is derived from an EMBL/GenBank/DDBJ whole genome shotgun (WGS) entry which is preliminary data.</text>
</comment>